<name>A0A699XLE4_TANCI</name>
<organism evidence="2">
    <name type="scientific">Tanacetum cinerariifolium</name>
    <name type="common">Dalmatian daisy</name>
    <name type="synonym">Chrysanthemum cinerariifolium</name>
    <dbReference type="NCBI Taxonomy" id="118510"/>
    <lineage>
        <taxon>Eukaryota</taxon>
        <taxon>Viridiplantae</taxon>
        <taxon>Streptophyta</taxon>
        <taxon>Embryophyta</taxon>
        <taxon>Tracheophyta</taxon>
        <taxon>Spermatophyta</taxon>
        <taxon>Magnoliopsida</taxon>
        <taxon>eudicotyledons</taxon>
        <taxon>Gunneridae</taxon>
        <taxon>Pentapetalae</taxon>
        <taxon>asterids</taxon>
        <taxon>campanulids</taxon>
        <taxon>Asterales</taxon>
        <taxon>Asteraceae</taxon>
        <taxon>Asteroideae</taxon>
        <taxon>Anthemideae</taxon>
        <taxon>Anthemidinae</taxon>
        <taxon>Tanacetum</taxon>
    </lineage>
</organism>
<sequence length="84" mass="8710">SDSRAPALPSSLHASSRSSSSGGTPSRRHSVLPGDAEGTQSGLPSSTMAFSSPYLEPYFPLETIAPDETNVPQFAAVQSTNEDS</sequence>
<accession>A0A699XLE4</accession>
<evidence type="ECO:0000256" key="1">
    <source>
        <dbReference type="SAM" id="MobiDB-lite"/>
    </source>
</evidence>
<dbReference type="EMBL" id="BKCJ011855469">
    <property type="protein sequence ID" value="GFD58636.1"/>
    <property type="molecule type" value="Genomic_DNA"/>
</dbReference>
<protein>
    <submittedName>
        <fullName evidence="2">Uncharacterized protein</fullName>
    </submittedName>
</protein>
<dbReference type="AlphaFoldDB" id="A0A699XLE4"/>
<feature type="region of interest" description="Disordered" evidence="1">
    <location>
        <begin position="1"/>
        <end position="52"/>
    </location>
</feature>
<proteinExistence type="predicted"/>
<evidence type="ECO:0000313" key="2">
    <source>
        <dbReference type="EMBL" id="GFD58636.1"/>
    </source>
</evidence>
<feature type="compositionally biased region" description="Low complexity" evidence="1">
    <location>
        <begin position="1"/>
        <end position="25"/>
    </location>
</feature>
<feature type="compositionally biased region" description="Polar residues" evidence="1">
    <location>
        <begin position="38"/>
        <end position="50"/>
    </location>
</feature>
<feature type="non-terminal residue" evidence="2">
    <location>
        <position position="1"/>
    </location>
</feature>
<reference evidence="2" key="1">
    <citation type="journal article" date="2019" name="Sci. Rep.">
        <title>Draft genome of Tanacetum cinerariifolium, the natural source of mosquito coil.</title>
        <authorList>
            <person name="Yamashiro T."/>
            <person name="Shiraishi A."/>
            <person name="Satake H."/>
            <person name="Nakayama K."/>
        </authorList>
    </citation>
    <scope>NUCLEOTIDE SEQUENCE</scope>
</reference>
<comment type="caution">
    <text evidence="2">The sequence shown here is derived from an EMBL/GenBank/DDBJ whole genome shotgun (WGS) entry which is preliminary data.</text>
</comment>
<feature type="non-terminal residue" evidence="2">
    <location>
        <position position="84"/>
    </location>
</feature>
<gene>
    <name evidence="2" type="ORF">Tci_930605</name>
</gene>